<proteinExistence type="predicted"/>
<sequence>MHLQKKVAEPSCGCKQRATDWLRWVVCPVGGGPTGTCDGVGAVSRPRGQSGPTELGGSSTIAVTCVMDGRCHSVPDEELAIGITHRGGQYSAVCGHVVTPAPMVAPDGDPCPVCAERDASHRSRRVRRFRR</sequence>
<accession>A0ABP9NNC7</accession>
<dbReference type="EMBL" id="BAABJO010000015">
    <property type="protein sequence ID" value="GAA5126538.1"/>
    <property type="molecule type" value="Genomic_DNA"/>
</dbReference>
<evidence type="ECO:0000313" key="2">
    <source>
        <dbReference type="Proteomes" id="UP001500804"/>
    </source>
</evidence>
<keyword evidence="2" id="KW-1185">Reference proteome</keyword>
<evidence type="ECO:0000313" key="1">
    <source>
        <dbReference type="EMBL" id="GAA5126538.1"/>
    </source>
</evidence>
<name>A0ABP9NNC7_9PSEU</name>
<organism evidence="1 2">
    <name type="scientific">Pseudonocardia adelaidensis</name>
    <dbReference type="NCBI Taxonomy" id="648754"/>
    <lineage>
        <taxon>Bacteria</taxon>
        <taxon>Bacillati</taxon>
        <taxon>Actinomycetota</taxon>
        <taxon>Actinomycetes</taxon>
        <taxon>Pseudonocardiales</taxon>
        <taxon>Pseudonocardiaceae</taxon>
        <taxon>Pseudonocardia</taxon>
    </lineage>
</organism>
<gene>
    <name evidence="1" type="ORF">GCM10023320_42570</name>
</gene>
<dbReference type="Proteomes" id="UP001500804">
    <property type="component" value="Unassembled WGS sequence"/>
</dbReference>
<reference evidence="2" key="1">
    <citation type="journal article" date="2019" name="Int. J. Syst. Evol. Microbiol.">
        <title>The Global Catalogue of Microorganisms (GCM) 10K type strain sequencing project: providing services to taxonomists for standard genome sequencing and annotation.</title>
        <authorList>
            <consortium name="The Broad Institute Genomics Platform"/>
            <consortium name="The Broad Institute Genome Sequencing Center for Infectious Disease"/>
            <person name="Wu L."/>
            <person name="Ma J."/>
        </authorList>
    </citation>
    <scope>NUCLEOTIDE SEQUENCE [LARGE SCALE GENOMIC DNA]</scope>
    <source>
        <strain evidence="2">JCM 18302</strain>
    </source>
</reference>
<protein>
    <submittedName>
        <fullName evidence="1">Uncharacterized protein</fullName>
    </submittedName>
</protein>
<comment type="caution">
    <text evidence="1">The sequence shown here is derived from an EMBL/GenBank/DDBJ whole genome shotgun (WGS) entry which is preliminary data.</text>
</comment>